<dbReference type="GO" id="GO:0016513">
    <property type="term" value="C:core-binding factor complex"/>
    <property type="evidence" value="ECO:0007669"/>
    <property type="project" value="TreeGrafter"/>
</dbReference>
<dbReference type="AlphaFoldDB" id="A0A7R8ZY56"/>
<evidence type="ECO:0000256" key="1">
    <source>
        <dbReference type="ARBA" id="ARBA00004123"/>
    </source>
</evidence>
<evidence type="ECO:0000313" key="5">
    <source>
        <dbReference type="Proteomes" id="UP000677054"/>
    </source>
</evidence>
<keyword evidence="2" id="KW-0539">Nucleus</keyword>
<protein>
    <submittedName>
        <fullName evidence="4">Uncharacterized protein</fullName>
    </submittedName>
</protein>
<name>A0A7R8ZY56_9CRUS</name>
<evidence type="ECO:0000256" key="2">
    <source>
        <dbReference type="ARBA" id="ARBA00023242"/>
    </source>
</evidence>
<dbReference type="InterPro" id="IPR003417">
    <property type="entry name" value="CBF_beta"/>
</dbReference>
<reference evidence="4" key="1">
    <citation type="submission" date="2020-11" db="EMBL/GenBank/DDBJ databases">
        <authorList>
            <person name="Tran Van P."/>
        </authorList>
    </citation>
    <scope>NUCLEOTIDE SEQUENCE</scope>
</reference>
<comment type="similarity">
    <text evidence="3">Belongs to the CBF-beta family.</text>
</comment>
<dbReference type="InterPro" id="IPR036552">
    <property type="entry name" value="CBF_bsu_sf"/>
</dbReference>
<dbReference type="EMBL" id="CAJPEV010000057">
    <property type="protein sequence ID" value="CAG0879757.1"/>
    <property type="molecule type" value="Genomic_DNA"/>
</dbReference>
<evidence type="ECO:0000256" key="3">
    <source>
        <dbReference type="ARBA" id="ARBA00025734"/>
    </source>
</evidence>
<dbReference type="GO" id="GO:0006357">
    <property type="term" value="P:regulation of transcription by RNA polymerase II"/>
    <property type="evidence" value="ECO:0007669"/>
    <property type="project" value="TreeGrafter"/>
</dbReference>
<dbReference type="SUPFAM" id="SSF50723">
    <property type="entry name" value="Core binding factor beta, CBF"/>
    <property type="match status" value="1"/>
</dbReference>
<accession>A0A7R8ZY56</accession>
<sequence>MKGNEENQWLPIGRVVPDQRAKFESDDLIRKLSRESEVRYTGYRDRPVAERRSRFETGCKDGHTEIGLAGHFLPAGRGLSTTDLDGIRMRSLFSLSVRGSVSESAFSAIRGHEAEEVYLGSGINFHLVFPPISCRGLQGRPADFDSDPGKVHLTSQFILNGVCVRWRGWIDIDRLEGLGAIEFDESSAQLEEAALLQQRNRFVPRFREFPPSLFHSHHSG</sequence>
<dbReference type="PANTHER" id="PTHR10276:SF3">
    <property type="entry name" value="CORE-BINDING FACTOR SUBUNIT BETA"/>
    <property type="match status" value="1"/>
</dbReference>
<comment type="subcellular location">
    <subcellularLocation>
        <location evidence="1">Nucleus</location>
    </subcellularLocation>
</comment>
<organism evidence="4">
    <name type="scientific">Darwinula stevensoni</name>
    <dbReference type="NCBI Taxonomy" id="69355"/>
    <lineage>
        <taxon>Eukaryota</taxon>
        <taxon>Metazoa</taxon>
        <taxon>Ecdysozoa</taxon>
        <taxon>Arthropoda</taxon>
        <taxon>Crustacea</taxon>
        <taxon>Oligostraca</taxon>
        <taxon>Ostracoda</taxon>
        <taxon>Podocopa</taxon>
        <taxon>Podocopida</taxon>
        <taxon>Darwinulocopina</taxon>
        <taxon>Darwinuloidea</taxon>
        <taxon>Darwinulidae</taxon>
        <taxon>Darwinula</taxon>
    </lineage>
</organism>
<dbReference type="GO" id="GO:0043565">
    <property type="term" value="F:sequence-specific DNA binding"/>
    <property type="evidence" value="ECO:0007669"/>
    <property type="project" value="TreeGrafter"/>
</dbReference>
<dbReference type="EMBL" id="LR899574">
    <property type="protein sequence ID" value="CAD7240727.1"/>
    <property type="molecule type" value="Genomic_DNA"/>
</dbReference>
<dbReference type="Pfam" id="PF02312">
    <property type="entry name" value="CBF_beta"/>
    <property type="match status" value="2"/>
</dbReference>
<proteinExistence type="inferred from homology"/>
<dbReference type="Gene3D" id="2.40.250.10">
    <property type="entry name" value="Core binding factor, beta subunit"/>
    <property type="match status" value="1"/>
</dbReference>
<dbReference type="GO" id="GO:0003713">
    <property type="term" value="F:transcription coactivator activity"/>
    <property type="evidence" value="ECO:0007669"/>
    <property type="project" value="InterPro"/>
</dbReference>
<dbReference type="Proteomes" id="UP000677054">
    <property type="component" value="Unassembled WGS sequence"/>
</dbReference>
<evidence type="ECO:0000313" key="4">
    <source>
        <dbReference type="EMBL" id="CAD7240727.1"/>
    </source>
</evidence>
<dbReference type="PANTHER" id="PTHR10276">
    <property type="entry name" value="CORE-BINDING FACTOR, BETA SUBUNIT"/>
    <property type="match status" value="1"/>
</dbReference>
<dbReference type="OrthoDB" id="10026505at2759"/>
<keyword evidence="5" id="KW-1185">Reference proteome</keyword>
<gene>
    <name evidence="4" type="ORF">DSTB1V02_LOCUS738</name>
</gene>